<dbReference type="Proteomes" id="UP001050691">
    <property type="component" value="Unassembled WGS sequence"/>
</dbReference>
<evidence type="ECO:0000256" key="5">
    <source>
        <dbReference type="ARBA" id="ARBA00022833"/>
    </source>
</evidence>
<name>A0AAV5ADU0_9AGAM</name>
<dbReference type="EMBL" id="BPWL01000006">
    <property type="protein sequence ID" value="GJJ11288.1"/>
    <property type="molecule type" value="Genomic_DNA"/>
</dbReference>
<evidence type="ECO:0000256" key="8">
    <source>
        <dbReference type="PROSITE-ProRule" id="PRU00042"/>
    </source>
</evidence>
<dbReference type="PROSITE" id="PS00028">
    <property type="entry name" value="ZINC_FINGER_C2H2_1"/>
    <property type="match status" value="5"/>
</dbReference>
<reference evidence="11" key="1">
    <citation type="submission" date="2021-10" db="EMBL/GenBank/DDBJ databases">
        <title>De novo Genome Assembly of Clathrus columnatus (Basidiomycota, Fungi) Using Illumina and Nanopore Sequence Data.</title>
        <authorList>
            <person name="Ogiso-Tanaka E."/>
            <person name="Itagaki H."/>
            <person name="Hosoya T."/>
            <person name="Hosaka K."/>
        </authorList>
    </citation>
    <scope>NUCLEOTIDE SEQUENCE</scope>
    <source>
        <strain evidence="11">MO-923</strain>
    </source>
</reference>
<keyword evidence="3" id="KW-0677">Repeat</keyword>
<feature type="compositionally biased region" description="Polar residues" evidence="9">
    <location>
        <begin position="206"/>
        <end position="219"/>
    </location>
</feature>
<keyword evidence="6" id="KW-0804">Transcription</keyword>
<evidence type="ECO:0000256" key="9">
    <source>
        <dbReference type="SAM" id="MobiDB-lite"/>
    </source>
</evidence>
<accession>A0AAV5ADU0</accession>
<keyword evidence="5" id="KW-0862">Zinc</keyword>
<evidence type="ECO:0000256" key="4">
    <source>
        <dbReference type="ARBA" id="ARBA00022771"/>
    </source>
</evidence>
<organism evidence="11 12">
    <name type="scientific">Clathrus columnatus</name>
    <dbReference type="NCBI Taxonomy" id="1419009"/>
    <lineage>
        <taxon>Eukaryota</taxon>
        <taxon>Fungi</taxon>
        <taxon>Dikarya</taxon>
        <taxon>Basidiomycota</taxon>
        <taxon>Agaricomycotina</taxon>
        <taxon>Agaricomycetes</taxon>
        <taxon>Phallomycetidae</taxon>
        <taxon>Phallales</taxon>
        <taxon>Clathraceae</taxon>
        <taxon>Clathrus</taxon>
    </lineage>
</organism>
<keyword evidence="4 8" id="KW-0863">Zinc-finger</keyword>
<dbReference type="GO" id="GO:0045944">
    <property type="term" value="P:positive regulation of transcription by RNA polymerase II"/>
    <property type="evidence" value="ECO:0007669"/>
    <property type="project" value="UniProtKB-ARBA"/>
</dbReference>
<dbReference type="FunFam" id="3.30.160.60:FF:002343">
    <property type="entry name" value="Zinc finger protein 33A"/>
    <property type="match status" value="1"/>
</dbReference>
<evidence type="ECO:0000256" key="3">
    <source>
        <dbReference type="ARBA" id="ARBA00022737"/>
    </source>
</evidence>
<evidence type="ECO:0000256" key="2">
    <source>
        <dbReference type="ARBA" id="ARBA00022723"/>
    </source>
</evidence>
<evidence type="ECO:0000313" key="12">
    <source>
        <dbReference type="Proteomes" id="UP001050691"/>
    </source>
</evidence>
<dbReference type="InterPro" id="IPR050329">
    <property type="entry name" value="GLI_C2H2-zinc-finger"/>
</dbReference>
<comment type="caution">
    <text evidence="11">The sequence shown here is derived from an EMBL/GenBank/DDBJ whole genome shotgun (WGS) entry which is preliminary data.</text>
</comment>
<feature type="region of interest" description="Disordered" evidence="9">
    <location>
        <begin position="176"/>
        <end position="220"/>
    </location>
</feature>
<gene>
    <name evidence="11" type="ORF">Clacol_005520</name>
</gene>
<dbReference type="PROSITE" id="PS50157">
    <property type="entry name" value="ZINC_FINGER_C2H2_2"/>
    <property type="match status" value="4"/>
</dbReference>
<feature type="domain" description="C2H2-type" evidence="10">
    <location>
        <begin position="482"/>
        <end position="509"/>
    </location>
</feature>
<evidence type="ECO:0000256" key="7">
    <source>
        <dbReference type="ARBA" id="ARBA00023242"/>
    </source>
</evidence>
<evidence type="ECO:0000259" key="10">
    <source>
        <dbReference type="PROSITE" id="PS50157"/>
    </source>
</evidence>
<evidence type="ECO:0000313" key="11">
    <source>
        <dbReference type="EMBL" id="GJJ11288.1"/>
    </source>
</evidence>
<dbReference type="InterPro" id="IPR036236">
    <property type="entry name" value="Znf_C2H2_sf"/>
</dbReference>
<comment type="subcellular location">
    <subcellularLocation>
        <location evidence="1">Nucleus</location>
    </subcellularLocation>
</comment>
<keyword evidence="12" id="KW-1185">Reference proteome</keyword>
<dbReference type="AlphaFoldDB" id="A0AAV5ADU0"/>
<dbReference type="SMART" id="SM00355">
    <property type="entry name" value="ZnF_C2H2"/>
    <property type="match status" value="7"/>
</dbReference>
<dbReference type="GO" id="GO:0005634">
    <property type="term" value="C:nucleus"/>
    <property type="evidence" value="ECO:0007669"/>
    <property type="project" value="UniProtKB-SubCell"/>
</dbReference>
<dbReference type="Gene3D" id="3.30.160.60">
    <property type="entry name" value="Classic Zinc Finger"/>
    <property type="match status" value="6"/>
</dbReference>
<dbReference type="PANTHER" id="PTHR19818">
    <property type="entry name" value="ZINC FINGER PROTEIN ZIC AND GLI"/>
    <property type="match status" value="1"/>
</dbReference>
<dbReference type="Pfam" id="PF00096">
    <property type="entry name" value="zf-C2H2"/>
    <property type="match status" value="4"/>
</dbReference>
<evidence type="ECO:0000256" key="6">
    <source>
        <dbReference type="ARBA" id="ARBA00023163"/>
    </source>
</evidence>
<dbReference type="GO" id="GO:0008270">
    <property type="term" value="F:zinc ion binding"/>
    <property type="evidence" value="ECO:0007669"/>
    <property type="project" value="UniProtKB-KW"/>
</dbReference>
<feature type="compositionally biased region" description="Low complexity" evidence="9">
    <location>
        <begin position="178"/>
        <end position="202"/>
    </location>
</feature>
<dbReference type="FunFam" id="3.30.160.60:FF:000446">
    <property type="entry name" value="Zinc finger protein"/>
    <property type="match status" value="1"/>
</dbReference>
<feature type="domain" description="C2H2-type" evidence="10">
    <location>
        <begin position="510"/>
        <end position="538"/>
    </location>
</feature>
<dbReference type="FunFam" id="3.30.160.60:FF:001031">
    <property type="entry name" value="zinc finger protein 341 isoform X1"/>
    <property type="match status" value="1"/>
</dbReference>
<dbReference type="PANTHER" id="PTHR19818:SF139">
    <property type="entry name" value="PAIR-RULE PROTEIN ODD-PAIRED"/>
    <property type="match status" value="1"/>
</dbReference>
<evidence type="ECO:0000256" key="1">
    <source>
        <dbReference type="ARBA" id="ARBA00004123"/>
    </source>
</evidence>
<keyword evidence="7" id="KW-0539">Nucleus</keyword>
<protein>
    <recommendedName>
        <fullName evidence="10">C2H2-type domain-containing protein</fullName>
    </recommendedName>
</protein>
<keyword evidence="2" id="KW-0479">Metal-binding</keyword>
<proteinExistence type="predicted"/>
<dbReference type="GO" id="GO:0000978">
    <property type="term" value="F:RNA polymerase II cis-regulatory region sequence-specific DNA binding"/>
    <property type="evidence" value="ECO:0007669"/>
    <property type="project" value="TreeGrafter"/>
</dbReference>
<dbReference type="SUPFAM" id="SSF57667">
    <property type="entry name" value="beta-beta-alpha zinc fingers"/>
    <property type="match status" value="3"/>
</dbReference>
<dbReference type="InterPro" id="IPR013087">
    <property type="entry name" value="Znf_C2H2_type"/>
</dbReference>
<sequence>MDPKSFAPFSLSPLCSVSFCAGSQVDMRAMFPSECDQCVSECDVTSCPINLEKEQCTDRCLVVPCEQECLDACHSCFDSSQKAPDPNECRGFGDVCPTSAIHLNPEATLSRQSNVHHNYPPLDWNSVTEDIEAFFCSCNTYKQPHYIQQDLCNHYFPSSQTQTQDGSYASLVRRRPSLEQASTPSSPSSALLASNSSSRSTPDLSVETSLSQTSNSTALESEAYSEEEWSRCLWDNCGRLLASSYDLTSHVTSDHLSQYAVQQHEMACLWNDCNIYPTPLPAADRFGTVPTDTYMNQLLRHIQQDHLGVIVNPTEIVETAGTPFDGDTHSIDIDPVEQAPSSLESTPKIGQSDLFCRWHACPLANVAFVSSEELTQHITDAHVGMGNSRYHCYWGDCNRHGESGFSSKQKILRHIQSHTGYRPFKCELCDQYFSEAATLQQHRRRHTKEKPFICPEPGCGKAFAIAGALTIHRRVHSGSKPFKCKYCDRSFSESSNLSKHIRTHTGDRPYACGFPGCDKRFARPDQVTRHRNTHEKKK</sequence>
<feature type="domain" description="C2H2-type" evidence="10">
    <location>
        <begin position="452"/>
        <end position="481"/>
    </location>
</feature>
<dbReference type="GO" id="GO:0000981">
    <property type="term" value="F:DNA-binding transcription factor activity, RNA polymerase II-specific"/>
    <property type="evidence" value="ECO:0007669"/>
    <property type="project" value="TreeGrafter"/>
</dbReference>
<feature type="domain" description="C2H2-type" evidence="10">
    <location>
        <begin position="424"/>
        <end position="451"/>
    </location>
</feature>